<dbReference type="InterPro" id="IPR023828">
    <property type="entry name" value="Peptidase_S8_Ser-AS"/>
</dbReference>
<proteinExistence type="inferred from homology"/>
<dbReference type="PROSITE" id="PS51892">
    <property type="entry name" value="SUBTILASE"/>
    <property type="match status" value="1"/>
</dbReference>
<dbReference type="PROSITE" id="PS00137">
    <property type="entry name" value="SUBTILASE_HIS"/>
    <property type="match status" value="1"/>
</dbReference>
<feature type="active site" description="Charge relay system" evidence="5">
    <location>
        <position position="233"/>
    </location>
</feature>
<feature type="compositionally biased region" description="Pro residues" evidence="6">
    <location>
        <begin position="489"/>
        <end position="506"/>
    </location>
</feature>
<dbReference type="PRINTS" id="PR00723">
    <property type="entry name" value="SUBTILISIN"/>
</dbReference>
<dbReference type="GO" id="GO:0005975">
    <property type="term" value="P:carbohydrate metabolic process"/>
    <property type="evidence" value="ECO:0007669"/>
    <property type="project" value="InterPro"/>
</dbReference>
<dbReference type="PROSITE" id="PS00138">
    <property type="entry name" value="SUBTILASE_SER"/>
    <property type="match status" value="1"/>
</dbReference>
<dbReference type="RefSeq" id="WP_180308389.1">
    <property type="nucleotide sequence ID" value="NZ_CP058952.1"/>
</dbReference>
<evidence type="ECO:0000256" key="5">
    <source>
        <dbReference type="PROSITE-ProRule" id="PRU01240"/>
    </source>
</evidence>
<dbReference type="InterPro" id="IPR003610">
    <property type="entry name" value="CBM5/12"/>
</dbReference>
<dbReference type="Proteomes" id="UP000510822">
    <property type="component" value="Chromosome"/>
</dbReference>
<dbReference type="CDD" id="cd12214">
    <property type="entry name" value="ChiA1_BD"/>
    <property type="match status" value="1"/>
</dbReference>
<feature type="chain" id="PRO_5029021898" evidence="7">
    <location>
        <begin position="24"/>
        <end position="674"/>
    </location>
</feature>
<feature type="domain" description="Chitin-binding type-3" evidence="8">
    <location>
        <begin position="526"/>
        <end position="574"/>
    </location>
</feature>
<keyword evidence="4 5" id="KW-0720">Serine protease</keyword>
<dbReference type="CDD" id="cd12215">
    <property type="entry name" value="ChiC_BD"/>
    <property type="match status" value="1"/>
</dbReference>
<evidence type="ECO:0000259" key="8">
    <source>
        <dbReference type="SMART" id="SM00495"/>
    </source>
</evidence>
<dbReference type="InterPro" id="IPR000209">
    <property type="entry name" value="Peptidase_S8/S53_dom"/>
</dbReference>
<evidence type="ECO:0000256" key="2">
    <source>
        <dbReference type="ARBA" id="ARBA00022670"/>
    </source>
</evidence>
<dbReference type="InterPro" id="IPR050131">
    <property type="entry name" value="Peptidase_S8_subtilisin-like"/>
</dbReference>
<comment type="similarity">
    <text evidence="1 5">Belongs to the peptidase S8 family.</text>
</comment>
<dbReference type="GO" id="GO:0005576">
    <property type="term" value="C:extracellular region"/>
    <property type="evidence" value="ECO:0007669"/>
    <property type="project" value="InterPro"/>
</dbReference>
<dbReference type="InterPro" id="IPR022398">
    <property type="entry name" value="Peptidase_S8_His-AS"/>
</dbReference>
<name>A0A7D5Z6E1_9NEIS</name>
<dbReference type="Gene3D" id="2.10.10.20">
    <property type="entry name" value="Carbohydrate-binding module superfamily 5/12"/>
    <property type="match status" value="2"/>
</dbReference>
<dbReference type="InterPro" id="IPR034176">
    <property type="entry name" value="Peptidases_S8_13"/>
</dbReference>
<sequence length="674" mass="68672">MKFTRSAMLVAGALASLSLSAQAETVDRIVVKLKASPMMRSMSADDVSQTLQTAAGNKAKHAFTMGDGQSHVLQLPKGLSASELKAYIAKLQASGQFEAVEADVWMMPMGVTQPTDSLWNSLWGLQAISPNSSYGADFIGAWEYVNGQGVVVGIVDTGAVPHPDLGQLSPLSGNYVSAGYTFISDCYRAGTCDWTTGSRTIQPIASGLDQGDWCTSADVTNGICQQAGSSSFHGSHVAGTIAALGYNGVGVIGGAYNARILPVRALGKGGGSAVDIADAIRWAAGVHPSIPNPNPAKVINMSLGGSSATCPSFYQSAINDATNAGAIVVVAGGNENRDASQATPANCANVITVAATGKAGEKASYSNYGSKITLAAPGGNGSIRITSTVNLSADRVDLSANGAGYKGMNGTSMATPHVSAAVALMLSANPKLKFNDVVSLLKQSATAFPATGGCTTSNCGAGILNAAGAVRLAKQSAGDNTEPVITPAPTTPPVVTPAPSTPPVVTPKPTVPPVVTPAPTPVAGCYSAWAEGKTYTAGDMVTYDGRNYRAISTHVAYKGANWNPKSTGTLWQDIGACTGGSSTPAPTTAPIQTPKPTAAPIISPSPAPTLVPTQVPTTAPNPSCPAWSATTTYTAGKCVSFNGQTYTAKWWTQGEQPGAAQWGPWASQATATRK</sequence>
<dbReference type="InterPro" id="IPR015500">
    <property type="entry name" value="Peptidase_S8_subtilisin-rel"/>
</dbReference>
<gene>
    <name evidence="9" type="ORF">HZU75_06840</name>
</gene>
<dbReference type="InterPro" id="IPR036573">
    <property type="entry name" value="CBM_sf_5/12"/>
</dbReference>
<dbReference type="SUPFAM" id="SSF52743">
    <property type="entry name" value="Subtilisin-like"/>
    <property type="match status" value="1"/>
</dbReference>
<feature type="region of interest" description="Disordered" evidence="6">
    <location>
        <begin position="484"/>
        <end position="506"/>
    </location>
</feature>
<feature type="signal peptide" evidence="7">
    <location>
        <begin position="1"/>
        <end position="23"/>
    </location>
</feature>
<keyword evidence="2 5" id="KW-0645">Protease</keyword>
<reference evidence="9 10" key="1">
    <citation type="journal article" date="2016" name="Int. J. Syst. Evol. Microbiol.">
        <title>Chitinibacter fontanus sp. nov., isolated from a spring.</title>
        <authorList>
            <person name="Sheu S.Y."/>
            <person name="Li Y.S."/>
            <person name="Young C.C."/>
            <person name="Chen W.M."/>
        </authorList>
    </citation>
    <scope>NUCLEOTIDE SEQUENCE [LARGE SCALE GENOMIC DNA]</scope>
    <source>
        <strain evidence="9 10">STM-7</strain>
    </source>
</reference>
<dbReference type="Pfam" id="PF02839">
    <property type="entry name" value="CBM_5_12"/>
    <property type="match status" value="2"/>
</dbReference>
<dbReference type="Gene3D" id="3.40.50.200">
    <property type="entry name" value="Peptidase S8/S53 domain"/>
    <property type="match status" value="1"/>
</dbReference>
<evidence type="ECO:0000256" key="3">
    <source>
        <dbReference type="ARBA" id="ARBA00022801"/>
    </source>
</evidence>
<keyword evidence="3 5" id="KW-0378">Hydrolase</keyword>
<keyword evidence="7" id="KW-0732">Signal</keyword>
<feature type="active site" description="Charge relay system" evidence="5">
    <location>
        <position position="412"/>
    </location>
</feature>
<dbReference type="InterPro" id="IPR036852">
    <property type="entry name" value="Peptidase_S8/S53_dom_sf"/>
</dbReference>
<accession>A0A7D5Z6E1</accession>
<protein>
    <submittedName>
        <fullName evidence="9">S8 family serine peptidase</fullName>
    </submittedName>
</protein>
<evidence type="ECO:0000256" key="7">
    <source>
        <dbReference type="SAM" id="SignalP"/>
    </source>
</evidence>
<dbReference type="GO" id="GO:0004553">
    <property type="term" value="F:hydrolase activity, hydrolyzing O-glycosyl compounds"/>
    <property type="evidence" value="ECO:0007669"/>
    <property type="project" value="InterPro"/>
</dbReference>
<keyword evidence="10" id="KW-1185">Reference proteome</keyword>
<dbReference type="CDD" id="cd07496">
    <property type="entry name" value="Peptidases_S8_13"/>
    <property type="match status" value="1"/>
</dbReference>
<dbReference type="GO" id="GO:0006508">
    <property type="term" value="P:proteolysis"/>
    <property type="evidence" value="ECO:0007669"/>
    <property type="project" value="UniProtKB-KW"/>
</dbReference>
<evidence type="ECO:0000313" key="10">
    <source>
        <dbReference type="Proteomes" id="UP000510822"/>
    </source>
</evidence>
<evidence type="ECO:0000256" key="6">
    <source>
        <dbReference type="SAM" id="MobiDB-lite"/>
    </source>
</evidence>
<dbReference type="EMBL" id="CP058952">
    <property type="protein sequence ID" value="QLI81262.1"/>
    <property type="molecule type" value="Genomic_DNA"/>
</dbReference>
<evidence type="ECO:0000313" key="9">
    <source>
        <dbReference type="EMBL" id="QLI81262.1"/>
    </source>
</evidence>
<dbReference type="KEGG" id="cfon:HZU75_06840"/>
<evidence type="ECO:0000256" key="1">
    <source>
        <dbReference type="ARBA" id="ARBA00011073"/>
    </source>
</evidence>
<dbReference type="GO" id="GO:0030246">
    <property type="term" value="F:carbohydrate binding"/>
    <property type="evidence" value="ECO:0007669"/>
    <property type="project" value="InterPro"/>
</dbReference>
<dbReference type="Pfam" id="PF00082">
    <property type="entry name" value="Peptidase_S8"/>
    <property type="match status" value="1"/>
</dbReference>
<dbReference type="GO" id="GO:0004252">
    <property type="term" value="F:serine-type endopeptidase activity"/>
    <property type="evidence" value="ECO:0007669"/>
    <property type="project" value="UniProtKB-UniRule"/>
</dbReference>
<evidence type="ECO:0000256" key="4">
    <source>
        <dbReference type="ARBA" id="ARBA00022825"/>
    </source>
</evidence>
<dbReference type="AlphaFoldDB" id="A0A7D5Z6E1"/>
<feature type="domain" description="Chitin-binding type-3" evidence="8">
    <location>
        <begin position="624"/>
        <end position="668"/>
    </location>
</feature>
<dbReference type="SMART" id="SM00495">
    <property type="entry name" value="ChtBD3"/>
    <property type="match status" value="2"/>
</dbReference>
<feature type="active site" description="Charge relay system" evidence="5">
    <location>
        <position position="156"/>
    </location>
</feature>
<dbReference type="PANTHER" id="PTHR43806:SF11">
    <property type="entry name" value="CEREVISIN-RELATED"/>
    <property type="match status" value="1"/>
</dbReference>
<dbReference type="SUPFAM" id="SSF51055">
    <property type="entry name" value="Carbohydrate binding domain"/>
    <property type="match status" value="2"/>
</dbReference>
<organism evidence="9 10">
    <name type="scientific">Chitinibacter fontanus</name>
    <dbReference type="NCBI Taxonomy" id="1737446"/>
    <lineage>
        <taxon>Bacteria</taxon>
        <taxon>Pseudomonadati</taxon>
        <taxon>Pseudomonadota</taxon>
        <taxon>Betaproteobacteria</taxon>
        <taxon>Neisseriales</taxon>
        <taxon>Chitinibacteraceae</taxon>
        <taxon>Chitinibacter</taxon>
    </lineage>
</organism>
<dbReference type="PANTHER" id="PTHR43806">
    <property type="entry name" value="PEPTIDASE S8"/>
    <property type="match status" value="1"/>
</dbReference>